<evidence type="ECO:0000259" key="3">
    <source>
        <dbReference type="Pfam" id="PF01326"/>
    </source>
</evidence>
<dbReference type="GO" id="GO:0016301">
    <property type="term" value="F:kinase activity"/>
    <property type="evidence" value="ECO:0007669"/>
    <property type="project" value="InterPro"/>
</dbReference>
<evidence type="ECO:0000313" key="5">
    <source>
        <dbReference type="Proteomes" id="UP000594260"/>
    </source>
</evidence>
<evidence type="ECO:0000313" key="4">
    <source>
        <dbReference type="EnsemblMetazoa" id="XP_022658464"/>
    </source>
</evidence>
<dbReference type="Pfam" id="PF01326">
    <property type="entry name" value="PPDK_N"/>
    <property type="match status" value="1"/>
</dbReference>
<sequence length="1321" mass="147213">MQQALTIIRHAKLKRFAHEQLQLLPVHFPYYPSSGHSDPEKINAIYPEYEWSTEGPAGDLSERRDWQHVFGVDRSRGDFVQVFFERVPDGFAIVWARVKFGGRNLVLHERCYKDHSNAITRVYSAGGVRLECHGPLRFWRVAINAVMIDTNLAQANSKDRVHVKLGARISSMSHPFELPKQCSPSMLARRYEVELEEHSNHEKAKFCIAECCHNIQAYIQSGSWFCELTLDGERNELLLFGSRLKLLGKSNLLQGIRHYCGYGANGTVFHLMESTGGKCYGYCFHPTFFGGPIFKGRFQRSSAQNLSLVSFTFNTVYRSRNYPHTIYVSPKGQSADISTLNATALDAWSVSDFEGKLTRGTAEEHSVYGVTFKISGAYVLPPEKLITNALLEDSMCEGTQILNIMEEACRRPDLTGGKGSSLAVLASISQYLHENNEKAIAFSVPWAIVLTTEAYKTFVVLPEVTGAITELQKALDDWTYSTDLSCLTSASKRCVAKITKVGMPVSLEQLLLEKLKQSFEDEWENRRFAVRSSAVEEDSEEMSAAGQMSTFLGISGRKNLLDAIVKCWASQFSLSAIIYKQQYGQSLNTPMAVVVQEMARAESAGVMLTCDPVSCHPDRIVITGNFGLGESVVSAAIEPDTYTLKYAPLVGATNGQYPSVELLDKVCGKKDRMIVESNNGKGVAEMTVSSDKMQTYCLTDEQTIRLAAIGVKLTELTDTPRDIEWAIVNGDVVLLQSRPVTSVFRESDFEIQHDLNSFVCTNQEIFARGNLDEISPGVMSPMCIVILNHIYLDVFGKIWANDLFPGLLEPTPYAQCICSNIGKRNFINFSHNPLGRTESGQETLQYTLYGFDLNKDEEMKKGIFYEKNFSKNDMLKMGTFLLKTLCNIKAVVRRAENYSEHAKIEVSQHNDSLSILLSTVRQLFHVKDSMELLNLCVLPSTMLNTLILNIIKKSQGEKEASAESMVLLSKLLRSNYEVESAEIPKELMKLASDIRNEPRAAGFMDMTPDDAVKFLTTDDCEVAKKFRTFQARHGHRCYKELDVLSKTWDIDPTPLIYTLQANVRAGAIKNTERESFTVDDLERQPTFVQRKMLHYLIPRAQYAIYAREVGKSCLVKCIHQIRLALRRLGQQLQAEGRIPDAQLVFFLTVDEAYRLITTRNPSLLSRTIRRRRLHEQLDKLKVKVISSGIPKPIGLDVVSIPKGATSLPGMPVSEGVVVGVARIVTHFQTEAHLICKGDILVTRATDTGWTPYFPLLAGVVTEIGGTLSHGAVVAREYGLPAVAGVLGATEFFQSGEIITLDGIKGLVAKGHSSVNSPSGGV</sequence>
<dbReference type="InterPro" id="IPR013815">
    <property type="entry name" value="ATP_grasp_subdomain_1"/>
</dbReference>
<dbReference type="InterPro" id="IPR002192">
    <property type="entry name" value="PPDK_AMP/ATP-bd"/>
</dbReference>
<evidence type="ECO:0000259" key="2">
    <source>
        <dbReference type="Pfam" id="PF00391"/>
    </source>
</evidence>
<dbReference type="Gene3D" id="3.50.30.10">
    <property type="entry name" value="Phosphohistidine domain"/>
    <property type="match status" value="1"/>
</dbReference>
<reference evidence="4" key="1">
    <citation type="submission" date="2021-01" db="UniProtKB">
        <authorList>
            <consortium name="EnsemblMetazoa"/>
        </authorList>
    </citation>
    <scope>IDENTIFICATION</scope>
</reference>
<comment type="similarity">
    <text evidence="1">Belongs to the PEP-utilizing enzyme family.</text>
</comment>
<dbReference type="PANTHER" id="PTHR43615">
    <property type="entry name" value="PHOSPHOENOLPYRUVATE SYNTHASE-RELATED"/>
    <property type="match status" value="1"/>
</dbReference>
<keyword evidence="5" id="KW-1185">Reference proteome</keyword>
<dbReference type="Gene3D" id="3.30.470.20">
    <property type="entry name" value="ATP-grasp fold, B domain"/>
    <property type="match status" value="1"/>
</dbReference>
<proteinExistence type="inferred from homology"/>
<protein>
    <recommendedName>
        <fullName evidence="6">Phosphoenolpyruvate synthase</fullName>
    </recommendedName>
</protein>
<name>A0A7M7JXA6_VARDE</name>
<dbReference type="RefSeq" id="XP_022658465.1">
    <property type="nucleotide sequence ID" value="XM_022802730.1"/>
</dbReference>
<dbReference type="SUPFAM" id="SSF52009">
    <property type="entry name" value="Phosphohistidine domain"/>
    <property type="match status" value="1"/>
</dbReference>
<dbReference type="KEGG" id="vde:111249185"/>
<dbReference type="InterPro" id="IPR008279">
    <property type="entry name" value="PEP-util_enz_mobile_dom"/>
</dbReference>
<dbReference type="RefSeq" id="XP_022658464.1">
    <property type="nucleotide sequence ID" value="XM_022802729.1"/>
</dbReference>
<evidence type="ECO:0008006" key="6">
    <source>
        <dbReference type="Google" id="ProtNLM"/>
    </source>
</evidence>
<evidence type="ECO:0000256" key="1">
    <source>
        <dbReference type="ARBA" id="ARBA00007837"/>
    </source>
</evidence>
<dbReference type="Pfam" id="PF00391">
    <property type="entry name" value="PEP-utilizers"/>
    <property type="match status" value="1"/>
</dbReference>
<dbReference type="GO" id="GO:0005524">
    <property type="term" value="F:ATP binding"/>
    <property type="evidence" value="ECO:0007669"/>
    <property type="project" value="InterPro"/>
</dbReference>
<dbReference type="SUPFAM" id="SSF56059">
    <property type="entry name" value="Glutathione synthetase ATP-binding domain-like"/>
    <property type="match status" value="1"/>
</dbReference>
<feature type="domain" description="PEP-utilising enzyme mobile" evidence="2">
    <location>
        <begin position="1236"/>
        <end position="1305"/>
    </location>
</feature>
<dbReference type="InterPro" id="IPR036637">
    <property type="entry name" value="Phosphohistidine_dom_sf"/>
</dbReference>
<dbReference type="OrthoDB" id="6435135at2759"/>
<dbReference type="InterPro" id="IPR051549">
    <property type="entry name" value="PEP_Utilizing_Enz"/>
</dbReference>
<dbReference type="InParanoid" id="A0A7M7JXA6"/>
<dbReference type="OMA" id="TIRICGA"/>
<dbReference type="EnsemblMetazoa" id="XM_022802729">
    <property type="protein sequence ID" value="XP_022658464"/>
    <property type="gene ID" value="LOC111249185"/>
</dbReference>
<dbReference type="PANTHER" id="PTHR43615:SF1">
    <property type="entry name" value="PPDK_N DOMAIN-CONTAINING PROTEIN"/>
    <property type="match status" value="1"/>
</dbReference>
<feature type="domain" description="Pyruvate phosphate dikinase AMP/ATP-binding" evidence="3">
    <location>
        <begin position="414"/>
        <end position="747"/>
    </location>
</feature>
<accession>A0A7M7JXA6</accession>
<dbReference type="GeneID" id="111249185"/>
<organism evidence="4 5">
    <name type="scientific">Varroa destructor</name>
    <name type="common">Honeybee mite</name>
    <dbReference type="NCBI Taxonomy" id="109461"/>
    <lineage>
        <taxon>Eukaryota</taxon>
        <taxon>Metazoa</taxon>
        <taxon>Ecdysozoa</taxon>
        <taxon>Arthropoda</taxon>
        <taxon>Chelicerata</taxon>
        <taxon>Arachnida</taxon>
        <taxon>Acari</taxon>
        <taxon>Parasitiformes</taxon>
        <taxon>Mesostigmata</taxon>
        <taxon>Gamasina</taxon>
        <taxon>Dermanyssoidea</taxon>
        <taxon>Varroidae</taxon>
        <taxon>Varroa</taxon>
    </lineage>
</organism>
<dbReference type="EnsemblMetazoa" id="XM_022802730">
    <property type="protein sequence ID" value="XP_022658465"/>
    <property type="gene ID" value="LOC111249185"/>
</dbReference>
<dbReference type="Proteomes" id="UP000594260">
    <property type="component" value="Unplaced"/>
</dbReference>
<dbReference type="Gene3D" id="3.30.1490.20">
    <property type="entry name" value="ATP-grasp fold, A domain"/>
    <property type="match status" value="1"/>
</dbReference>